<organism evidence="2">
    <name type="scientific">marine metagenome</name>
    <dbReference type="NCBI Taxonomy" id="408172"/>
    <lineage>
        <taxon>unclassified sequences</taxon>
        <taxon>metagenomes</taxon>
        <taxon>ecological metagenomes</taxon>
    </lineage>
</organism>
<protein>
    <submittedName>
        <fullName evidence="2">Uncharacterized protein</fullName>
    </submittedName>
</protein>
<name>A0A382V6V4_9ZZZZ</name>
<gene>
    <name evidence="2" type="ORF">METZ01_LOCUS394495</name>
</gene>
<accession>A0A382V6V4</accession>
<dbReference type="AlphaFoldDB" id="A0A382V6V4"/>
<feature type="non-terminal residue" evidence="2">
    <location>
        <position position="65"/>
    </location>
</feature>
<sequence>MKVEGKWVPPKNKKSSLIQKDIEQKYLRKVFLFFVLASLIGSISVVVLAEAYKPGLIYGYVDRVL</sequence>
<keyword evidence="1" id="KW-1133">Transmembrane helix</keyword>
<feature type="transmembrane region" description="Helical" evidence="1">
    <location>
        <begin position="30"/>
        <end position="49"/>
    </location>
</feature>
<proteinExistence type="predicted"/>
<keyword evidence="1" id="KW-0472">Membrane</keyword>
<keyword evidence="1" id="KW-0812">Transmembrane</keyword>
<evidence type="ECO:0000313" key="2">
    <source>
        <dbReference type="EMBL" id="SVD41641.1"/>
    </source>
</evidence>
<evidence type="ECO:0000256" key="1">
    <source>
        <dbReference type="SAM" id="Phobius"/>
    </source>
</evidence>
<reference evidence="2" key="1">
    <citation type="submission" date="2018-05" db="EMBL/GenBank/DDBJ databases">
        <authorList>
            <person name="Lanie J.A."/>
            <person name="Ng W.-L."/>
            <person name="Kazmierczak K.M."/>
            <person name="Andrzejewski T.M."/>
            <person name="Davidsen T.M."/>
            <person name="Wayne K.J."/>
            <person name="Tettelin H."/>
            <person name="Glass J.I."/>
            <person name="Rusch D."/>
            <person name="Podicherti R."/>
            <person name="Tsui H.-C.T."/>
            <person name="Winkler M.E."/>
        </authorList>
    </citation>
    <scope>NUCLEOTIDE SEQUENCE</scope>
</reference>
<dbReference type="EMBL" id="UINC01149271">
    <property type="protein sequence ID" value="SVD41641.1"/>
    <property type="molecule type" value="Genomic_DNA"/>
</dbReference>